<comment type="caution">
    <text evidence="1">The sequence shown here is derived from an EMBL/GenBank/DDBJ whole genome shotgun (WGS) entry which is preliminary data.</text>
</comment>
<protein>
    <submittedName>
        <fullName evidence="1">C39 family peptidase</fullName>
    </submittedName>
</protein>
<dbReference type="EMBL" id="JAHHGM010000030">
    <property type="protein sequence ID" value="MBT2991213.1"/>
    <property type="molecule type" value="Genomic_DNA"/>
</dbReference>
<name>A0A944MC57_9GAMM</name>
<accession>A0A944MC57</accession>
<gene>
    <name evidence="1" type="ORF">KME65_19810</name>
</gene>
<dbReference type="Proteomes" id="UP000770889">
    <property type="component" value="Unassembled WGS sequence"/>
</dbReference>
<organism evidence="1 2">
    <name type="scientific">Candidatus Thiodiazotropha taylori</name>
    <dbReference type="NCBI Taxonomy" id="2792791"/>
    <lineage>
        <taxon>Bacteria</taxon>
        <taxon>Pseudomonadati</taxon>
        <taxon>Pseudomonadota</taxon>
        <taxon>Gammaproteobacteria</taxon>
        <taxon>Chromatiales</taxon>
        <taxon>Sedimenticolaceae</taxon>
        <taxon>Candidatus Thiodiazotropha</taxon>
    </lineage>
</organism>
<proteinExistence type="predicted"/>
<evidence type="ECO:0000313" key="2">
    <source>
        <dbReference type="Proteomes" id="UP000770889"/>
    </source>
</evidence>
<reference evidence="1 2" key="1">
    <citation type="submission" date="2021-05" db="EMBL/GenBank/DDBJ databases">
        <title>Genetic and Functional Diversity in Clade A Lucinid endosymbionts from the Bahamas.</title>
        <authorList>
            <person name="Giani N.M."/>
            <person name="Engel A.S."/>
            <person name="Campbell B.J."/>
        </authorList>
    </citation>
    <scope>NUCLEOTIDE SEQUENCE [LARGE SCALE GENOMIC DNA]</scope>
    <source>
        <strain evidence="1">LUC16012Gg_MoonRockCtena</strain>
    </source>
</reference>
<sequence>MFINEIPDYTQSNIIGKGTGDGQQYCGPVAISNTIIWLNKNRGNQEQLILKLASKPFMNTSLKNGTGVTGITRGIAKISNELFGGYKVLEYEGWRKHPKQYSTDVKLPSENRLTSAINQNSAAWLNIGWYRYNEANNEFIRIGGHWVTLVGSKYGQFIIHDPAPRAGKHFSNEFVDYSILRDGTLVGKKWGMPFPAKGLISLESGMHKKKGADFAIVDGVVYLEI</sequence>
<evidence type="ECO:0000313" key="1">
    <source>
        <dbReference type="EMBL" id="MBT2991213.1"/>
    </source>
</evidence>
<dbReference type="AlphaFoldDB" id="A0A944MC57"/>